<proteinExistence type="predicted"/>
<organism evidence="2">
    <name type="scientific">Arundo donax</name>
    <name type="common">Giant reed</name>
    <name type="synonym">Donax arundinaceus</name>
    <dbReference type="NCBI Taxonomy" id="35708"/>
    <lineage>
        <taxon>Eukaryota</taxon>
        <taxon>Viridiplantae</taxon>
        <taxon>Streptophyta</taxon>
        <taxon>Embryophyta</taxon>
        <taxon>Tracheophyta</taxon>
        <taxon>Spermatophyta</taxon>
        <taxon>Magnoliopsida</taxon>
        <taxon>Liliopsida</taxon>
        <taxon>Poales</taxon>
        <taxon>Poaceae</taxon>
        <taxon>PACMAD clade</taxon>
        <taxon>Arundinoideae</taxon>
        <taxon>Arundineae</taxon>
        <taxon>Arundo</taxon>
    </lineage>
</organism>
<evidence type="ECO:0000313" key="2">
    <source>
        <dbReference type="EMBL" id="JAE19186.1"/>
    </source>
</evidence>
<feature type="region of interest" description="Disordered" evidence="1">
    <location>
        <begin position="1"/>
        <end position="71"/>
    </location>
</feature>
<protein>
    <submittedName>
        <fullName evidence="2">Uncharacterized protein</fullName>
    </submittedName>
</protein>
<sequence>MEARFAQKRVKSPLRNCGKGSESSLSQQKSPKKLSHRNGKVPVKTAIRLTPDGKRRRRSAHLMQPINLESS</sequence>
<reference evidence="2" key="1">
    <citation type="submission" date="2014-09" db="EMBL/GenBank/DDBJ databases">
        <authorList>
            <person name="Magalhaes I.L.F."/>
            <person name="Oliveira U."/>
            <person name="Santos F.R."/>
            <person name="Vidigal T.H.D.A."/>
            <person name="Brescovit A.D."/>
            <person name="Santos A.J."/>
        </authorList>
    </citation>
    <scope>NUCLEOTIDE SEQUENCE</scope>
    <source>
        <tissue evidence="2">Shoot tissue taken approximately 20 cm above the soil surface</tissue>
    </source>
</reference>
<feature type="compositionally biased region" description="Basic residues" evidence="1">
    <location>
        <begin position="30"/>
        <end position="39"/>
    </location>
</feature>
<name>A0A0A9G9G6_ARUDO</name>
<evidence type="ECO:0000256" key="1">
    <source>
        <dbReference type="SAM" id="MobiDB-lite"/>
    </source>
</evidence>
<accession>A0A0A9G9G6</accession>
<reference evidence="2" key="2">
    <citation type="journal article" date="2015" name="Data Brief">
        <title>Shoot transcriptome of the giant reed, Arundo donax.</title>
        <authorList>
            <person name="Barrero R.A."/>
            <person name="Guerrero F.D."/>
            <person name="Moolhuijzen P."/>
            <person name="Goolsby J.A."/>
            <person name="Tidwell J."/>
            <person name="Bellgard S.E."/>
            <person name="Bellgard M.I."/>
        </authorList>
    </citation>
    <scope>NUCLEOTIDE SEQUENCE</scope>
    <source>
        <tissue evidence="2">Shoot tissue taken approximately 20 cm above the soil surface</tissue>
    </source>
</reference>
<dbReference type="EMBL" id="GBRH01178710">
    <property type="protein sequence ID" value="JAE19186.1"/>
    <property type="molecule type" value="Transcribed_RNA"/>
</dbReference>
<dbReference type="AlphaFoldDB" id="A0A0A9G9G6"/>
<feature type="compositionally biased region" description="Basic residues" evidence="1">
    <location>
        <begin position="1"/>
        <end position="12"/>
    </location>
</feature>
<feature type="compositionally biased region" description="Low complexity" evidence="1">
    <location>
        <begin position="18"/>
        <end position="29"/>
    </location>
</feature>